<dbReference type="SUPFAM" id="SSF56672">
    <property type="entry name" value="DNA/RNA polymerases"/>
    <property type="match status" value="1"/>
</dbReference>
<feature type="domain" description="Reverse transcriptase Ty1/copia-type" evidence="1">
    <location>
        <begin position="400"/>
        <end position="472"/>
    </location>
</feature>
<evidence type="ECO:0000313" key="3">
    <source>
        <dbReference type="EMBL" id="GEW51594.1"/>
    </source>
</evidence>
<dbReference type="Pfam" id="PF13976">
    <property type="entry name" value="gag_pre-integrs"/>
    <property type="match status" value="1"/>
</dbReference>
<dbReference type="InterPro" id="IPR043502">
    <property type="entry name" value="DNA/RNA_pol_sf"/>
</dbReference>
<evidence type="ECO:0000259" key="1">
    <source>
        <dbReference type="Pfam" id="PF07727"/>
    </source>
</evidence>
<comment type="caution">
    <text evidence="3">The sequence shown here is derived from an EMBL/GenBank/DDBJ whole genome shotgun (WGS) entry which is preliminary data.</text>
</comment>
<reference evidence="3" key="1">
    <citation type="journal article" date="2019" name="Sci. Rep.">
        <title>Draft genome of Tanacetum cinerariifolium, the natural source of mosquito coil.</title>
        <authorList>
            <person name="Yamashiro T."/>
            <person name="Shiraishi A."/>
            <person name="Satake H."/>
            <person name="Nakayama K."/>
        </authorList>
    </citation>
    <scope>NUCLEOTIDE SEQUENCE</scope>
</reference>
<proteinExistence type="predicted"/>
<feature type="domain" description="GAG-pre-integrase" evidence="2">
    <location>
        <begin position="159"/>
        <end position="216"/>
    </location>
</feature>
<dbReference type="PANTHER" id="PTHR11439">
    <property type="entry name" value="GAG-POL-RELATED RETROTRANSPOSON"/>
    <property type="match status" value="1"/>
</dbReference>
<feature type="domain" description="Reverse transcriptase Ty1/copia-type" evidence="1">
    <location>
        <begin position="300"/>
        <end position="399"/>
    </location>
</feature>
<organism evidence="3">
    <name type="scientific">Tanacetum cinerariifolium</name>
    <name type="common">Dalmatian daisy</name>
    <name type="synonym">Chrysanthemum cinerariifolium</name>
    <dbReference type="NCBI Taxonomy" id="118510"/>
    <lineage>
        <taxon>Eukaryota</taxon>
        <taxon>Viridiplantae</taxon>
        <taxon>Streptophyta</taxon>
        <taxon>Embryophyta</taxon>
        <taxon>Tracheophyta</taxon>
        <taxon>Spermatophyta</taxon>
        <taxon>Magnoliopsida</taxon>
        <taxon>eudicotyledons</taxon>
        <taxon>Gunneridae</taxon>
        <taxon>Pentapetalae</taxon>
        <taxon>asterids</taxon>
        <taxon>campanulids</taxon>
        <taxon>Asterales</taxon>
        <taxon>Asteraceae</taxon>
        <taxon>Asteroideae</taxon>
        <taxon>Anthemideae</taxon>
        <taxon>Anthemidinae</taxon>
        <taxon>Tanacetum</taxon>
    </lineage>
</organism>
<name>A0A699GWQ4_TANCI</name>
<dbReference type="AlphaFoldDB" id="A0A699GWQ4"/>
<dbReference type="PANTHER" id="PTHR11439:SF496">
    <property type="entry name" value="RNA-DIRECTED DNA POLYMERASE"/>
    <property type="match status" value="1"/>
</dbReference>
<evidence type="ECO:0008006" key="4">
    <source>
        <dbReference type="Google" id="ProtNLM"/>
    </source>
</evidence>
<dbReference type="Pfam" id="PF07727">
    <property type="entry name" value="RVT_2"/>
    <property type="match status" value="2"/>
</dbReference>
<gene>
    <name evidence="3" type="ORF">Tci_223570</name>
</gene>
<dbReference type="InterPro" id="IPR025724">
    <property type="entry name" value="GAG-pre-integrase_dom"/>
</dbReference>
<dbReference type="CDD" id="cd09272">
    <property type="entry name" value="RNase_HI_RT_Ty1"/>
    <property type="match status" value="1"/>
</dbReference>
<evidence type="ECO:0000259" key="2">
    <source>
        <dbReference type="Pfam" id="PF13976"/>
    </source>
</evidence>
<sequence length="696" mass="79521">MAANQTTNNNSIRSILDKEKLNGSNFLDWYRNLRIVLRNEQKLHHLEEALPEAPSATATVVVRNAYTRRVAEQQEVACLMLVSMTLEIQKNLEDRPAFEILQELKTMFEQQAKQELFETVKAFHACKVEEEQSQYIWHISDGIFEIDMHNHISNERSIYTCSNKKTKHNLDSTFLWHCRLGHINKKRIEKLQQDGLLKSIKDESFDVCVSRISGKMARKPFTHASERADDLLGIIHSDVCGPFRTTSREAPKQYGFYIDAEEHELGDHEEPPNYQAASSDLESKKWLEAMNAEMQSMKDNQVWNLVDLHPNCKTVGSKWLFKKKTGRDGNIHTYKARLVAKGFTQTYAVDYVETFLPVADIKAIRILIAIAAYYDYAIWQMDAKTAFLNGRLNEDVYLEASRRWNTRFDEEIKKCGFSQNPDEPCVYKRAGGSIIVFLILYVNDILLMGNNIPMLQDVRSWLGRCFAMKDLDLSKSQGPSTLAGVKQMKGIPYALIVGSIMYAVRCTRLDVAFSHNLTSRYQQNPGESHWTAVKNILKYLKNTKDMLLVYGGDSTIELGVTCYTDASWESDRDDLRSQMGFVFVMNGGDVAWKSSKQSTTVMSSMEAEYIAAAEAAMEAIWIRAITIADEPGVQKGGKHFQRKYHFIREVIQEGDIRILKVHTDNNFADPLTKPMPCTIHVEHSRIIGLRPPGSFM</sequence>
<protein>
    <recommendedName>
        <fullName evidence="4">Reverse transcriptase Ty1/copia-type domain-containing protein</fullName>
    </recommendedName>
</protein>
<dbReference type="EMBL" id="BKCJ010061683">
    <property type="protein sequence ID" value="GEW51594.1"/>
    <property type="molecule type" value="Genomic_DNA"/>
</dbReference>
<dbReference type="InterPro" id="IPR013103">
    <property type="entry name" value="RVT_2"/>
</dbReference>
<accession>A0A699GWQ4</accession>